<evidence type="ECO:0000313" key="4">
    <source>
        <dbReference type="Proteomes" id="UP000195814"/>
    </source>
</evidence>
<dbReference type="EMBL" id="CP015579">
    <property type="protein sequence ID" value="ARU95458.1"/>
    <property type="molecule type" value="Genomic_DNA"/>
</dbReference>
<evidence type="ECO:0000313" key="3">
    <source>
        <dbReference type="Proteomes" id="UP000195729"/>
    </source>
</evidence>
<dbReference type="AlphaFoldDB" id="A0A1Y0LPL9"/>
<name>A0A1Y0LPL9_TATCI</name>
<gene>
    <name evidence="1" type="ORF">A7K98_17935</name>
    <name evidence="2" type="ORF">A7K99_17920</name>
</gene>
<evidence type="ECO:0000313" key="2">
    <source>
        <dbReference type="EMBL" id="ARU99499.1"/>
    </source>
</evidence>
<evidence type="ECO:0000313" key="1">
    <source>
        <dbReference type="EMBL" id="ARU95458.1"/>
    </source>
</evidence>
<dbReference type="Proteomes" id="UP000195814">
    <property type="component" value="Chromosome"/>
</dbReference>
<proteinExistence type="predicted"/>
<organism evidence="1 4">
    <name type="scientific">Tatumella citrea</name>
    <name type="common">Pantoea citrea</name>
    <dbReference type="NCBI Taxonomy" id="53336"/>
    <lineage>
        <taxon>Bacteria</taxon>
        <taxon>Pseudomonadati</taxon>
        <taxon>Pseudomonadota</taxon>
        <taxon>Gammaproteobacteria</taxon>
        <taxon>Enterobacterales</taxon>
        <taxon>Erwiniaceae</taxon>
        <taxon>Tatumella</taxon>
    </lineage>
</organism>
<evidence type="ECO:0008006" key="5">
    <source>
        <dbReference type="Google" id="ProtNLM"/>
    </source>
</evidence>
<dbReference type="KEGG" id="tci:A7K98_17935"/>
<dbReference type="OrthoDB" id="6626310at2"/>
<dbReference type="Proteomes" id="UP000195729">
    <property type="component" value="Chromosome"/>
</dbReference>
<dbReference type="EMBL" id="CP015581">
    <property type="protein sequence ID" value="ARU99499.1"/>
    <property type="molecule type" value="Genomic_DNA"/>
</dbReference>
<keyword evidence="3" id="KW-1185">Reference proteome</keyword>
<reference evidence="3 4" key="1">
    <citation type="submission" date="2016-05" db="EMBL/GenBank/DDBJ databases">
        <title>Complete genome sequence of two 2,5-diketo-D-glunonic acid producing strain Tatumella citrea.</title>
        <authorList>
            <person name="Duan C."/>
            <person name="Yang J."/>
            <person name="Yang S."/>
        </authorList>
    </citation>
    <scope>NUCLEOTIDE SEQUENCE [LARGE SCALE GENOMIC DNA]</scope>
    <source>
        <strain evidence="2 3">ATCC 39140</strain>
        <strain evidence="1 4">DSM 13699</strain>
    </source>
</reference>
<sequence length="609" mass="69462">MRIDKQLNKQGCTPRQVFFIECWGNLSHKNSIDTDRVSFNNPLNASNELLFLYQFGDKYKGIDKRARAAEELLELLKKDVVAAQPIFEDIPQTLISLLETKELLRDSGRSPVEKKQKLIQSMVNQLVDSFETYYIEKAIELIEIELNLTSKPSDLDYEKIANLSNGLMSVVLTLGMPISECYLLYKRILLGKNGELFSSRFSSWRSKLCNQPTEYDVKITIESNKLHDMFQSTQQSVTFNGCIYQPVITGKNKKAVEININTIARSVLSARVNAEAILEESLDVVAYIIGRNDINTHSSFTVKDSSGHITNIAKFENEINANTDRLTLSEFSFFMNSMGKIYTQSPSKSLKKISSAFHFLRNGISKSSKESRYTSYWSALESLTLGVSSNDLTHDEHVIYSVVPCIGVDYIVKQMALMRDIILSESMIVTDSAGSAIDFNHASLADLYTYFKDRSISSQIESWLVNYPYSAYMFRKLLLLCNNHREMGSKIIKHAEKVTLQIHRLYILRNSIVHNAESSPYIEMLTANLEHYLRGTINAMFYMASTLPRVSSSEEAFIRYHHMFEKMIVDLEPTHGAKHNKIDGINKQIEKRQIVTSDAVLVKWLKLHS</sequence>
<dbReference type="RefSeq" id="WP_087489815.1">
    <property type="nucleotide sequence ID" value="NZ_CP015579.1"/>
</dbReference>
<accession>A0A1Y0LPL9</accession>
<protein>
    <recommendedName>
        <fullName evidence="5">Apea-like HEPN domain-containing protein</fullName>
    </recommendedName>
</protein>